<dbReference type="InterPro" id="IPR029060">
    <property type="entry name" value="PIN-like_dom_sf"/>
</dbReference>
<dbReference type="InterPro" id="IPR002716">
    <property type="entry name" value="PIN_dom"/>
</dbReference>
<keyword evidence="2" id="KW-1277">Toxin-antitoxin system</keyword>
<name>A0ABT7WTB9_9GAMM</name>
<dbReference type="EMBL" id="JAUDZE010000013">
    <property type="protein sequence ID" value="MDN0015943.1"/>
    <property type="molecule type" value="Genomic_DNA"/>
</dbReference>
<dbReference type="InterPro" id="IPR050556">
    <property type="entry name" value="Type_II_TA_system_RNase"/>
</dbReference>
<comment type="similarity">
    <text evidence="7">Belongs to the PINc/VapC protein family.</text>
</comment>
<proteinExistence type="inferred from homology"/>
<evidence type="ECO:0000256" key="3">
    <source>
        <dbReference type="ARBA" id="ARBA00022722"/>
    </source>
</evidence>
<dbReference type="PANTHER" id="PTHR33653">
    <property type="entry name" value="RIBONUCLEASE VAPC2"/>
    <property type="match status" value="1"/>
</dbReference>
<comment type="caution">
    <text evidence="9">The sequence shown here is derived from an EMBL/GenBank/DDBJ whole genome shotgun (WGS) entry which is preliminary data.</text>
</comment>
<feature type="domain" description="PIN" evidence="8">
    <location>
        <begin position="11"/>
        <end position="135"/>
    </location>
</feature>
<reference evidence="9" key="1">
    <citation type="submission" date="2023-06" db="EMBL/GenBank/DDBJ databases">
        <title>Two novel species of Acinetobacter isolated from motorbike repairing workshop in Vietnam.</title>
        <authorList>
            <person name="Le N.T.T."/>
        </authorList>
    </citation>
    <scope>NUCLEOTIDE SEQUENCE</scope>
    <source>
        <strain evidence="9">VNH17</strain>
    </source>
</reference>
<evidence type="ECO:0000256" key="5">
    <source>
        <dbReference type="ARBA" id="ARBA00022801"/>
    </source>
</evidence>
<evidence type="ECO:0000259" key="8">
    <source>
        <dbReference type="Pfam" id="PF01850"/>
    </source>
</evidence>
<sequence>MVNPTLSHISYLLDTNIISELIKPQPNQHVISQFQLYQHEIAIPSLVWHELRFGWLKMPQGQRKEMIGSFLHDIVSLIPILSYHESAAKIHAEIRLEAQQNGLNIPFADGQIAAIAMAQGLPLVTRNSKDFQNISGLRLVNWFI</sequence>
<evidence type="ECO:0000256" key="7">
    <source>
        <dbReference type="ARBA" id="ARBA00038093"/>
    </source>
</evidence>
<organism evidence="9 10">
    <name type="scientific">Acinetobacter thutiue</name>
    <dbReference type="NCBI Taxonomy" id="2998078"/>
    <lineage>
        <taxon>Bacteria</taxon>
        <taxon>Pseudomonadati</taxon>
        <taxon>Pseudomonadota</taxon>
        <taxon>Gammaproteobacteria</taxon>
        <taxon>Moraxellales</taxon>
        <taxon>Moraxellaceae</taxon>
        <taxon>Acinetobacter</taxon>
    </lineage>
</organism>
<dbReference type="SUPFAM" id="SSF88723">
    <property type="entry name" value="PIN domain-like"/>
    <property type="match status" value="1"/>
</dbReference>
<evidence type="ECO:0000313" key="9">
    <source>
        <dbReference type="EMBL" id="MDN0015943.1"/>
    </source>
</evidence>
<comment type="cofactor">
    <cofactor evidence="1">
        <name>Mg(2+)</name>
        <dbReference type="ChEBI" id="CHEBI:18420"/>
    </cofactor>
</comment>
<evidence type="ECO:0000256" key="1">
    <source>
        <dbReference type="ARBA" id="ARBA00001946"/>
    </source>
</evidence>
<keyword evidence="6" id="KW-0460">Magnesium</keyword>
<evidence type="ECO:0000256" key="6">
    <source>
        <dbReference type="ARBA" id="ARBA00022842"/>
    </source>
</evidence>
<dbReference type="PANTHER" id="PTHR33653:SF1">
    <property type="entry name" value="RIBONUCLEASE VAPC2"/>
    <property type="match status" value="1"/>
</dbReference>
<keyword evidence="10" id="KW-1185">Reference proteome</keyword>
<keyword evidence="4" id="KW-0479">Metal-binding</keyword>
<keyword evidence="3" id="KW-0540">Nuclease</keyword>
<dbReference type="Gene3D" id="3.40.50.1010">
    <property type="entry name" value="5'-nuclease"/>
    <property type="match status" value="1"/>
</dbReference>
<evidence type="ECO:0000313" key="10">
    <source>
        <dbReference type="Proteomes" id="UP001168524"/>
    </source>
</evidence>
<evidence type="ECO:0000256" key="4">
    <source>
        <dbReference type="ARBA" id="ARBA00022723"/>
    </source>
</evidence>
<evidence type="ECO:0000256" key="2">
    <source>
        <dbReference type="ARBA" id="ARBA00022649"/>
    </source>
</evidence>
<dbReference type="Proteomes" id="UP001168524">
    <property type="component" value="Unassembled WGS sequence"/>
</dbReference>
<keyword evidence="5" id="KW-0378">Hydrolase</keyword>
<accession>A0ABT7WTB9</accession>
<dbReference type="Pfam" id="PF01850">
    <property type="entry name" value="PIN"/>
    <property type="match status" value="1"/>
</dbReference>
<dbReference type="RefSeq" id="WP_267982189.1">
    <property type="nucleotide sequence ID" value="NZ_JAPQKF010000013.1"/>
</dbReference>
<dbReference type="CDD" id="cd18747">
    <property type="entry name" value="PIN_VapC4-5_FitB-like"/>
    <property type="match status" value="1"/>
</dbReference>
<gene>
    <name evidence="9" type="ORF">QTA56_17140</name>
</gene>
<protein>
    <submittedName>
        <fullName evidence="9">Type II toxin-antitoxin system VapC family toxin</fullName>
    </submittedName>
</protein>